<dbReference type="Pfam" id="PF00549">
    <property type="entry name" value="Ligase_CoA"/>
    <property type="match status" value="1"/>
</dbReference>
<dbReference type="InterPro" id="IPR016102">
    <property type="entry name" value="Succinyl-CoA_synth-like"/>
</dbReference>
<reference evidence="4 5" key="1">
    <citation type="submission" date="2017-11" db="EMBL/GenBank/DDBJ databases">
        <title>De-novo sequencing of pomegranate (Punica granatum L.) genome.</title>
        <authorList>
            <person name="Akparov Z."/>
            <person name="Amiraslanov A."/>
            <person name="Hajiyeva S."/>
            <person name="Abbasov M."/>
            <person name="Kaur K."/>
            <person name="Hamwieh A."/>
            <person name="Solovyev V."/>
            <person name="Salamov A."/>
            <person name="Braich B."/>
            <person name="Kosarev P."/>
            <person name="Mahmoud A."/>
            <person name="Hajiyev E."/>
            <person name="Babayeva S."/>
            <person name="Izzatullayeva V."/>
            <person name="Mammadov A."/>
            <person name="Mammadov A."/>
            <person name="Sharifova S."/>
            <person name="Ojaghi J."/>
            <person name="Eynullazada K."/>
            <person name="Bayramov B."/>
            <person name="Abdulazimova A."/>
            <person name="Shahmuradov I."/>
        </authorList>
    </citation>
    <scope>NUCLEOTIDE SEQUENCE [LARGE SCALE GENOMIC DNA]</scope>
    <source>
        <strain evidence="5">cv. AG2017</strain>
        <tissue evidence="4">Leaf</tissue>
    </source>
</reference>
<dbReference type="AlphaFoldDB" id="A0A2I0KTG1"/>
<feature type="compositionally biased region" description="Polar residues" evidence="2">
    <location>
        <begin position="158"/>
        <end position="171"/>
    </location>
</feature>
<feature type="domain" description="ATP-citrate synthase/succinyl-CoA ligase C-terminal" evidence="3">
    <location>
        <begin position="56"/>
        <end position="106"/>
    </location>
</feature>
<dbReference type="GO" id="GO:0004776">
    <property type="term" value="F:succinate-CoA ligase (GDP-forming) activity"/>
    <property type="evidence" value="ECO:0007669"/>
    <property type="project" value="TreeGrafter"/>
</dbReference>
<feature type="region of interest" description="Disordered" evidence="2">
    <location>
        <begin position="147"/>
        <end position="179"/>
    </location>
</feature>
<dbReference type="Gene3D" id="3.40.50.261">
    <property type="entry name" value="Succinyl-CoA synthetase domains"/>
    <property type="match status" value="1"/>
</dbReference>
<dbReference type="GO" id="GO:0004775">
    <property type="term" value="F:succinate-CoA ligase (ADP-forming) activity"/>
    <property type="evidence" value="ECO:0007669"/>
    <property type="project" value="TreeGrafter"/>
</dbReference>
<dbReference type="GO" id="GO:0005739">
    <property type="term" value="C:mitochondrion"/>
    <property type="evidence" value="ECO:0007669"/>
    <property type="project" value="TreeGrafter"/>
</dbReference>
<protein>
    <recommendedName>
        <fullName evidence="3">ATP-citrate synthase/succinyl-CoA ligase C-terminal domain-containing protein</fullName>
    </recommendedName>
</protein>
<evidence type="ECO:0000259" key="3">
    <source>
        <dbReference type="Pfam" id="PF00549"/>
    </source>
</evidence>
<proteinExistence type="predicted"/>
<evidence type="ECO:0000256" key="1">
    <source>
        <dbReference type="ARBA" id="ARBA00011412"/>
    </source>
</evidence>
<dbReference type="GO" id="GO:0009361">
    <property type="term" value="C:succinate-CoA ligase complex (ADP-forming)"/>
    <property type="evidence" value="ECO:0007669"/>
    <property type="project" value="TreeGrafter"/>
</dbReference>
<dbReference type="STRING" id="22663.A0A2I0KTG1"/>
<dbReference type="PANTHER" id="PTHR11117:SF2">
    <property type="entry name" value="SUCCINATE--COA LIGASE [ADP_GDP-FORMING] SUBUNIT ALPHA, MITOCHONDRIAL"/>
    <property type="match status" value="1"/>
</dbReference>
<dbReference type="Proteomes" id="UP000233551">
    <property type="component" value="Unassembled WGS sequence"/>
</dbReference>
<keyword evidence="5" id="KW-1185">Reference proteome</keyword>
<dbReference type="PRINTS" id="PR01798">
    <property type="entry name" value="SCOASYNTHASE"/>
</dbReference>
<comment type="caution">
    <text evidence="4">The sequence shown here is derived from an EMBL/GenBank/DDBJ whole genome shotgun (WGS) entry which is preliminary data.</text>
</comment>
<sequence length="219" mass="24273">MEALEAELDLVVCITEEIPQHDMVKIKAALNKHKKHASLENVKLELCLGTFINLEGIGEDPFNGTNFVDCVERFLADPQTEGIVLIGEIGGTAEEDAAALIEKFERESELRPPIGDPDPSTLVTGDLGGGVEIADWRPRPRIDWGLRLGGPRSIRGPSRQSATTTTPSRSPGSLVDSGSPIYPNSKPQWGFCLFFQKNSLFWFLLWLAYHKWEKFLPSV</sequence>
<dbReference type="GO" id="GO:0006099">
    <property type="term" value="P:tricarboxylic acid cycle"/>
    <property type="evidence" value="ECO:0007669"/>
    <property type="project" value="TreeGrafter"/>
</dbReference>
<evidence type="ECO:0000256" key="2">
    <source>
        <dbReference type="SAM" id="MobiDB-lite"/>
    </source>
</evidence>
<dbReference type="InterPro" id="IPR005811">
    <property type="entry name" value="SUCC_ACL_C"/>
</dbReference>
<dbReference type="EMBL" id="PGOL01000361">
    <property type="protein sequence ID" value="PKI71762.1"/>
    <property type="molecule type" value="Genomic_DNA"/>
</dbReference>
<comment type="subunit">
    <text evidence="1">Heterooctamer of 4 alpha and 4 beta chains.</text>
</comment>
<evidence type="ECO:0000313" key="5">
    <source>
        <dbReference type="Proteomes" id="UP000233551"/>
    </source>
</evidence>
<dbReference type="PANTHER" id="PTHR11117">
    <property type="entry name" value="SUCCINYL-COA LIGASE SUBUNIT ALPHA"/>
    <property type="match status" value="1"/>
</dbReference>
<evidence type="ECO:0000313" key="4">
    <source>
        <dbReference type="EMBL" id="PKI71762.1"/>
    </source>
</evidence>
<organism evidence="4 5">
    <name type="scientific">Punica granatum</name>
    <name type="common">Pomegranate</name>
    <dbReference type="NCBI Taxonomy" id="22663"/>
    <lineage>
        <taxon>Eukaryota</taxon>
        <taxon>Viridiplantae</taxon>
        <taxon>Streptophyta</taxon>
        <taxon>Embryophyta</taxon>
        <taxon>Tracheophyta</taxon>
        <taxon>Spermatophyta</taxon>
        <taxon>Magnoliopsida</taxon>
        <taxon>eudicotyledons</taxon>
        <taxon>Gunneridae</taxon>
        <taxon>Pentapetalae</taxon>
        <taxon>rosids</taxon>
        <taxon>malvids</taxon>
        <taxon>Myrtales</taxon>
        <taxon>Lythraceae</taxon>
        <taxon>Punica</taxon>
    </lineage>
</organism>
<gene>
    <name evidence="4" type="ORF">CRG98_007895</name>
</gene>
<dbReference type="Gene3D" id="3.40.50.720">
    <property type="entry name" value="NAD(P)-binding Rossmann-like Domain"/>
    <property type="match status" value="1"/>
</dbReference>
<dbReference type="SUPFAM" id="SSF52210">
    <property type="entry name" value="Succinyl-CoA synthetase domains"/>
    <property type="match status" value="1"/>
</dbReference>
<accession>A0A2I0KTG1</accession>
<name>A0A2I0KTG1_PUNGR</name>